<feature type="domain" description="ABC-2 type transporter transmembrane" evidence="7">
    <location>
        <begin position="12"/>
        <end position="207"/>
    </location>
</feature>
<feature type="transmembrane region" description="Helical" evidence="6">
    <location>
        <begin position="98"/>
        <end position="123"/>
    </location>
</feature>
<keyword evidence="3 6" id="KW-1133">Transmembrane helix</keyword>
<feature type="transmembrane region" description="Helical" evidence="6">
    <location>
        <begin position="220"/>
        <end position="241"/>
    </location>
</feature>
<dbReference type="OrthoDB" id="3745966at2"/>
<feature type="transmembrane region" description="Helical" evidence="6">
    <location>
        <begin position="135"/>
        <end position="158"/>
    </location>
</feature>
<protein>
    <submittedName>
        <fullName evidence="8">ABC transporter permease</fullName>
    </submittedName>
</protein>
<feature type="transmembrane region" description="Helical" evidence="6">
    <location>
        <begin position="21"/>
        <end position="41"/>
    </location>
</feature>
<dbReference type="Pfam" id="PF01061">
    <property type="entry name" value="ABC2_membrane"/>
    <property type="match status" value="1"/>
</dbReference>
<dbReference type="RefSeq" id="WP_116243198.1">
    <property type="nucleotide sequence ID" value="NZ_QUAB01000047.1"/>
</dbReference>
<evidence type="ECO:0000256" key="1">
    <source>
        <dbReference type="ARBA" id="ARBA00004141"/>
    </source>
</evidence>
<dbReference type="EMBL" id="QUAB01000047">
    <property type="protein sequence ID" value="REJ04256.1"/>
    <property type="molecule type" value="Genomic_DNA"/>
</dbReference>
<evidence type="ECO:0000313" key="8">
    <source>
        <dbReference type="EMBL" id="REJ04256.1"/>
    </source>
</evidence>
<dbReference type="GO" id="GO:0046677">
    <property type="term" value="P:response to antibiotic"/>
    <property type="evidence" value="ECO:0007669"/>
    <property type="project" value="UniProtKB-KW"/>
</dbReference>
<proteinExistence type="predicted"/>
<sequence length="250" mass="27079">MSVVSLTAVHAKYNLLETLRVPIAVIGSVAFPALATLFFVVPNGAAAEHSFYATQAIISMSVFAIMVNGLFSFALTIAENRSTPWDPYLRTLPAPGIVRVLAHVFSTGAIGLMSLLPIILIGALFTSAEASAARVLAGLVAIAIAALPFMFIGICIGYSMSQKAAVAVVQIAMFVMAFAGGLFLPPIMFADWLDTLSKFFPSRQAREFVIWAVQGGELPWWSWAGILFWTAVFLVLSLVLFRRDEGKRFR</sequence>
<evidence type="ECO:0000256" key="6">
    <source>
        <dbReference type="SAM" id="Phobius"/>
    </source>
</evidence>
<dbReference type="InterPro" id="IPR051784">
    <property type="entry name" value="Nod_factor_ABC_transporter"/>
</dbReference>
<dbReference type="InterPro" id="IPR000412">
    <property type="entry name" value="ABC_2_transport"/>
</dbReference>
<evidence type="ECO:0000256" key="5">
    <source>
        <dbReference type="ARBA" id="ARBA00023251"/>
    </source>
</evidence>
<dbReference type="GO" id="GO:0140359">
    <property type="term" value="F:ABC-type transporter activity"/>
    <property type="evidence" value="ECO:0007669"/>
    <property type="project" value="InterPro"/>
</dbReference>
<name>A0A371NQ04_9MICO</name>
<keyword evidence="5" id="KW-0046">Antibiotic resistance</keyword>
<keyword evidence="2 6" id="KW-0812">Transmembrane</keyword>
<evidence type="ECO:0000256" key="2">
    <source>
        <dbReference type="ARBA" id="ARBA00022692"/>
    </source>
</evidence>
<evidence type="ECO:0000313" key="9">
    <source>
        <dbReference type="Proteomes" id="UP000262172"/>
    </source>
</evidence>
<evidence type="ECO:0000256" key="4">
    <source>
        <dbReference type="ARBA" id="ARBA00023136"/>
    </source>
</evidence>
<dbReference type="GO" id="GO:0043190">
    <property type="term" value="C:ATP-binding cassette (ABC) transporter complex"/>
    <property type="evidence" value="ECO:0007669"/>
    <property type="project" value="InterPro"/>
</dbReference>
<dbReference type="InterPro" id="IPR013525">
    <property type="entry name" value="ABC2_TM"/>
</dbReference>
<organism evidence="8 9">
    <name type="scientific">Microbacterium bovistercoris</name>
    <dbReference type="NCBI Taxonomy" id="2293570"/>
    <lineage>
        <taxon>Bacteria</taxon>
        <taxon>Bacillati</taxon>
        <taxon>Actinomycetota</taxon>
        <taxon>Actinomycetes</taxon>
        <taxon>Micrococcales</taxon>
        <taxon>Microbacteriaceae</taxon>
        <taxon>Microbacterium</taxon>
    </lineage>
</organism>
<feature type="transmembrane region" description="Helical" evidence="6">
    <location>
        <begin position="165"/>
        <end position="189"/>
    </location>
</feature>
<comment type="caution">
    <text evidence="8">The sequence shown here is derived from an EMBL/GenBank/DDBJ whole genome shotgun (WGS) entry which is preliminary data.</text>
</comment>
<gene>
    <name evidence="8" type="ORF">DY023_15240</name>
</gene>
<accession>A0A371NQ04</accession>
<dbReference type="AlphaFoldDB" id="A0A371NQ04"/>
<reference evidence="8 9" key="1">
    <citation type="submission" date="2018-08" db="EMBL/GenBank/DDBJ databases">
        <title>Isolation, diversity and antifungal activity of Actinobacteria from cow dung.</title>
        <authorList>
            <person name="Ling L."/>
        </authorList>
    </citation>
    <scope>NUCLEOTIDE SEQUENCE [LARGE SCALE GENOMIC DNA]</scope>
    <source>
        <strain evidence="8 9">NEAU-LLE</strain>
    </source>
</reference>
<evidence type="ECO:0000259" key="7">
    <source>
        <dbReference type="Pfam" id="PF01061"/>
    </source>
</evidence>
<dbReference type="PANTHER" id="PTHR43229">
    <property type="entry name" value="NODULATION PROTEIN J"/>
    <property type="match status" value="1"/>
</dbReference>
<dbReference type="PIRSF" id="PIRSF006648">
    <property type="entry name" value="DrrB"/>
    <property type="match status" value="1"/>
</dbReference>
<comment type="subcellular location">
    <subcellularLocation>
        <location evidence="1">Membrane</location>
        <topology evidence="1">Multi-pass membrane protein</topology>
    </subcellularLocation>
</comment>
<keyword evidence="4 6" id="KW-0472">Membrane</keyword>
<keyword evidence="9" id="KW-1185">Reference proteome</keyword>
<dbReference type="PANTHER" id="PTHR43229:SF6">
    <property type="entry name" value="ABC-TYPE MULTIDRUG TRANSPORT SYSTEM, PERMEASE COMPONENT"/>
    <property type="match status" value="1"/>
</dbReference>
<dbReference type="Proteomes" id="UP000262172">
    <property type="component" value="Unassembled WGS sequence"/>
</dbReference>
<feature type="transmembrane region" description="Helical" evidence="6">
    <location>
        <begin position="53"/>
        <end position="77"/>
    </location>
</feature>
<evidence type="ECO:0000256" key="3">
    <source>
        <dbReference type="ARBA" id="ARBA00022989"/>
    </source>
</evidence>